<feature type="compositionally biased region" description="Polar residues" evidence="7">
    <location>
        <begin position="920"/>
        <end position="931"/>
    </location>
</feature>
<gene>
    <name evidence="11" type="ORF">EGW08_020825</name>
</gene>
<dbReference type="SMART" id="SM00360">
    <property type="entry name" value="RRM"/>
    <property type="match status" value="1"/>
</dbReference>
<protein>
    <recommendedName>
        <fullName evidence="13">Tudor domain-containing protein 1</fullName>
    </recommendedName>
</protein>
<dbReference type="Gene3D" id="6.10.140.2220">
    <property type="match status" value="1"/>
</dbReference>
<feature type="compositionally biased region" description="Polar residues" evidence="7">
    <location>
        <begin position="416"/>
        <end position="425"/>
    </location>
</feature>
<dbReference type="SUPFAM" id="SSF54928">
    <property type="entry name" value="RNA-binding domain, RBD"/>
    <property type="match status" value="1"/>
</dbReference>
<feature type="domain" description="Tudor" evidence="9">
    <location>
        <begin position="762"/>
        <end position="820"/>
    </location>
</feature>
<dbReference type="SUPFAM" id="SSF144232">
    <property type="entry name" value="HIT/MYND zinc finger-like"/>
    <property type="match status" value="1"/>
</dbReference>
<dbReference type="Pfam" id="PF00076">
    <property type="entry name" value="RRM_1"/>
    <property type="match status" value="1"/>
</dbReference>
<feature type="compositionally biased region" description="Basic and acidic residues" evidence="7">
    <location>
        <begin position="133"/>
        <end position="142"/>
    </location>
</feature>
<dbReference type="Gene3D" id="2.40.50.90">
    <property type="match status" value="4"/>
</dbReference>
<dbReference type="InterPro" id="IPR002893">
    <property type="entry name" value="Znf_MYND"/>
</dbReference>
<dbReference type="Gene3D" id="2.30.30.140">
    <property type="match status" value="4"/>
</dbReference>
<feature type="compositionally biased region" description="Basic and acidic residues" evidence="7">
    <location>
        <begin position="114"/>
        <end position="126"/>
    </location>
</feature>
<keyword evidence="2 4" id="KW-0863">Zinc-finger</keyword>
<evidence type="ECO:0000313" key="11">
    <source>
        <dbReference type="EMBL" id="RUS71412.1"/>
    </source>
</evidence>
<feature type="domain" description="Tudor" evidence="9">
    <location>
        <begin position="1194"/>
        <end position="1254"/>
    </location>
</feature>
<dbReference type="InterPro" id="IPR012677">
    <property type="entry name" value="Nucleotide-bd_a/b_plait_sf"/>
</dbReference>
<dbReference type="PANTHER" id="PTHR22948">
    <property type="entry name" value="TUDOR DOMAIN CONTAINING PROTEIN"/>
    <property type="match status" value="1"/>
</dbReference>
<dbReference type="InterPro" id="IPR035437">
    <property type="entry name" value="SNase_OB-fold_sf"/>
</dbReference>
<dbReference type="InterPro" id="IPR035979">
    <property type="entry name" value="RBD_domain_sf"/>
</dbReference>
<keyword evidence="1" id="KW-0479">Metal-binding</keyword>
<evidence type="ECO:0000259" key="10">
    <source>
        <dbReference type="PROSITE" id="PS50865"/>
    </source>
</evidence>
<dbReference type="Proteomes" id="UP000271974">
    <property type="component" value="Unassembled WGS sequence"/>
</dbReference>
<feature type="compositionally biased region" description="Basic and acidic residues" evidence="7">
    <location>
        <begin position="937"/>
        <end position="946"/>
    </location>
</feature>
<evidence type="ECO:0000256" key="2">
    <source>
        <dbReference type="ARBA" id="ARBA00022771"/>
    </source>
</evidence>
<feature type="coiled-coil region" evidence="6">
    <location>
        <begin position="1496"/>
        <end position="1523"/>
    </location>
</feature>
<feature type="domain" description="MYND-type" evidence="10">
    <location>
        <begin position="276"/>
        <end position="312"/>
    </location>
</feature>
<dbReference type="PROSITE" id="PS50102">
    <property type="entry name" value="RRM"/>
    <property type="match status" value="1"/>
</dbReference>
<dbReference type="SUPFAM" id="SSF63748">
    <property type="entry name" value="Tudor/PWWP/MBT"/>
    <property type="match status" value="5"/>
</dbReference>
<evidence type="ECO:0008006" key="13">
    <source>
        <dbReference type="Google" id="ProtNLM"/>
    </source>
</evidence>
<dbReference type="InterPro" id="IPR000504">
    <property type="entry name" value="RRM_dom"/>
</dbReference>
<evidence type="ECO:0000256" key="6">
    <source>
        <dbReference type="SAM" id="Coils"/>
    </source>
</evidence>
<dbReference type="InterPro" id="IPR002999">
    <property type="entry name" value="Tudor"/>
</dbReference>
<feature type="region of interest" description="Disordered" evidence="7">
    <location>
        <begin position="330"/>
        <end position="451"/>
    </location>
</feature>
<dbReference type="Pfam" id="PF00567">
    <property type="entry name" value="TUDOR"/>
    <property type="match status" value="5"/>
</dbReference>
<feature type="domain" description="Tudor" evidence="9">
    <location>
        <begin position="547"/>
        <end position="605"/>
    </location>
</feature>
<dbReference type="PANTHER" id="PTHR22948:SF29">
    <property type="entry name" value="FI02030P-RELATED"/>
    <property type="match status" value="1"/>
</dbReference>
<keyword evidence="12" id="KW-1185">Reference proteome</keyword>
<feature type="domain" description="RRM" evidence="8">
    <location>
        <begin position="37"/>
        <end position="112"/>
    </location>
</feature>
<evidence type="ECO:0000256" key="1">
    <source>
        <dbReference type="ARBA" id="ARBA00022723"/>
    </source>
</evidence>
<evidence type="ECO:0000256" key="3">
    <source>
        <dbReference type="ARBA" id="ARBA00022833"/>
    </source>
</evidence>
<evidence type="ECO:0000259" key="8">
    <source>
        <dbReference type="PROSITE" id="PS50102"/>
    </source>
</evidence>
<feature type="domain" description="Tudor" evidence="9">
    <location>
        <begin position="1419"/>
        <end position="1478"/>
    </location>
</feature>
<dbReference type="PROSITE" id="PS50304">
    <property type="entry name" value="TUDOR"/>
    <property type="match status" value="5"/>
</dbReference>
<dbReference type="STRING" id="188477.A0A433SQ81"/>
<evidence type="ECO:0000259" key="9">
    <source>
        <dbReference type="PROSITE" id="PS50304"/>
    </source>
</evidence>
<keyword evidence="6" id="KW-0175">Coiled coil</keyword>
<feature type="compositionally biased region" description="Polar residues" evidence="7">
    <location>
        <begin position="382"/>
        <end position="393"/>
    </location>
</feature>
<feature type="region of interest" description="Disordered" evidence="7">
    <location>
        <begin position="1316"/>
        <end position="1365"/>
    </location>
</feature>
<evidence type="ECO:0000256" key="7">
    <source>
        <dbReference type="SAM" id="MobiDB-lite"/>
    </source>
</evidence>
<dbReference type="GO" id="GO:0003723">
    <property type="term" value="F:RNA binding"/>
    <property type="evidence" value="ECO:0007669"/>
    <property type="project" value="UniProtKB-UniRule"/>
</dbReference>
<dbReference type="Pfam" id="PF01753">
    <property type="entry name" value="zf-MYND"/>
    <property type="match status" value="1"/>
</dbReference>
<feature type="region of interest" description="Disordered" evidence="7">
    <location>
        <begin position="900"/>
        <end position="946"/>
    </location>
</feature>
<sequence length="1624" mass="179482">MDSWDPMAADFKDKNFNRYNQGVGRDLLDSNGMEAGAKLYVGNLPKNLGHEALYNLFAEYGAVEEAKVMQTDKEYAFGFVTMRSAVEGERAISKLHQKKIGNSTLKVNVALTKEEKERRKQDREWESQTLGSLKKDFNHDEVESVTSGQSVSRREGSVRNEPGSNRGRNQAFPGNQGMGRGILPLPQPLLSIGRGYGRQMMPFKNCGPQLFQGRGRADDWYGGGGGYMNPPGFAGQGMLPMRPPTKQRLDMGKQGSAVHTDIQVPENPRLEGMKCCTSCRKEGCELLCSRCRMYYCSVECQKLDWPNHKDICLAFGEYYKMKGEPDLTKLKENGVHSGKSNGIDSGSKRTDSYNRSPRKPKASGRNESDNSNSQDDMDNRKPSQMQRQNNRAGDSTYEGQGDFKAKKTPKPKGSGQYENHSSNNQPKRENGTRQSQHSPKEFNKASKMKGSSYVNQGREKLDYDAAGKGMNQATSGDDKEEVGAVHGGAGDAAYGQVQMTIPVGSSGMAYLTHYESPDRFWISLVEHLEEFTETTVLMSKQASCPPPTKPKPRDTFGTLWEGEWARVEITSVSADEVSCYFIDYGNTGKVKVKDLRPLTLDIIKLPAQALCCCVSKMKPKGPVWSESAVSKVKDWFGPPMSKYFSFEVVATRGSINAVKISIDNEALSELLLSYDYGERDTGEPGLPSITERPKQAKVPRFTAKELKWESDMVNVGDRLTTAMLSLDSVRKFVAMKQTAADVLPELEALMDAECFDKQPAYSPSAGDVVAAVYSLDQKWYRSQVLSVSGSSCSLFFVDYGNMEDQDIQYMKEITNQKIKDIPAQGLLCCLDGLDSLPASVSENDITVEFAQLLPNFQVDETWTLLSVKGKGDDCLLVDVVSSGNLSLLDTLRTKFPELETTKVKPPSSRNKLDVGRHKSSPNSPSATSTEQAAARPLPKDPLEIPGERLAIDPNKKISGKITYVHDCSQFYVCPASNAQKFTAMMTQLNKSVQTRPKLQSLPAVGSVATVQFSADKCWYRGRVQSVEAGGRCKVMFMDYGNSKLVPWQGMRELDPGMCRLPAQAVLCRLAGDVDQLTPESHSEFKDYLENHTVDLVVIEGDVDRLSVQVYAEGTDINAALFGTKMAQSPQESETKPRKIKNLVLQQGCPTRVECVNMVSPAGFYVQVTSQVPATMQVTLDLKNRLDRSPEPVRSVAVGDFVASRFSEDSDVIWYRGRVDKVRGDKALVYFVDFGNFEERDKAGLMCLSETDCAESAGTLKCQLRGCETSTPEIDADFARDGQSQIDSIRVISQNDKICVVDILDRDGQCISRRFQPPQKTISAKQQQQQQLQHNQQPGVGGAKPKASVAPEPHVSPAAPHSLPSESLGELSSFTDVGVSHIDNFSSIYVVSTDNDCQAKLAELMMSLNQVAESLPLVSQPGLGSLCAACFSEDGIWYRARIVTLVSATSCEVHFVDYGNSEETLISQLRQLTGDDSFMELPAQAVRCCLVGFESTLGKSSREVAELEAEAEEILRLKAAVCEKPARIKLVRKMGDVLVVDMESEQQSISEMFKKPSVINVPMLSDLVYEKPSETEFDAFIVQMASLDEFYCHRCDEKEGTELMMMGELLQSDVSHLPLQSHALR</sequence>
<dbReference type="OrthoDB" id="439808at2759"/>
<feature type="region of interest" description="Disordered" evidence="7">
    <location>
        <begin position="114"/>
        <end position="182"/>
    </location>
</feature>
<feature type="compositionally biased region" description="Low complexity" evidence="7">
    <location>
        <begin position="1325"/>
        <end position="1336"/>
    </location>
</feature>
<dbReference type="SMART" id="SM00333">
    <property type="entry name" value="TUDOR"/>
    <property type="match status" value="5"/>
</dbReference>
<feature type="domain" description="Tudor" evidence="9">
    <location>
        <begin position="1001"/>
        <end position="1060"/>
    </location>
</feature>
<proteinExistence type="predicted"/>
<dbReference type="EMBL" id="RQTK01001216">
    <property type="protein sequence ID" value="RUS71412.1"/>
    <property type="molecule type" value="Genomic_DNA"/>
</dbReference>
<evidence type="ECO:0000256" key="4">
    <source>
        <dbReference type="PROSITE-ProRule" id="PRU00134"/>
    </source>
</evidence>
<keyword evidence="5" id="KW-0694">RNA-binding</keyword>
<name>A0A433SQ81_ELYCH</name>
<keyword evidence="3" id="KW-0862">Zinc</keyword>
<reference evidence="11 12" key="1">
    <citation type="submission" date="2019-01" db="EMBL/GenBank/DDBJ databases">
        <title>A draft genome assembly of the solar-powered sea slug Elysia chlorotica.</title>
        <authorList>
            <person name="Cai H."/>
            <person name="Li Q."/>
            <person name="Fang X."/>
            <person name="Li J."/>
            <person name="Curtis N.E."/>
            <person name="Altenburger A."/>
            <person name="Shibata T."/>
            <person name="Feng M."/>
            <person name="Maeda T."/>
            <person name="Schwartz J.A."/>
            <person name="Shigenobu S."/>
            <person name="Lundholm N."/>
            <person name="Nishiyama T."/>
            <person name="Yang H."/>
            <person name="Hasebe M."/>
            <person name="Li S."/>
            <person name="Pierce S.K."/>
            <person name="Wang J."/>
        </authorList>
    </citation>
    <scope>NUCLEOTIDE SEQUENCE [LARGE SCALE GENOMIC DNA]</scope>
    <source>
        <strain evidence="11">EC2010</strain>
        <tissue evidence="11">Whole organism of an adult</tissue>
    </source>
</reference>
<dbReference type="FunFam" id="2.30.30.140:FF:000018">
    <property type="entry name" value="Serine/threonine-protein kinase 31"/>
    <property type="match status" value="2"/>
</dbReference>
<evidence type="ECO:0000313" key="12">
    <source>
        <dbReference type="Proteomes" id="UP000271974"/>
    </source>
</evidence>
<evidence type="ECO:0000256" key="5">
    <source>
        <dbReference type="PROSITE-ProRule" id="PRU00176"/>
    </source>
</evidence>
<organism evidence="11 12">
    <name type="scientific">Elysia chlorotica</name>
    <name type="common">Eastern emerald elysia</name>
    <name type="synonym">Sea slug</name>
    <dbReference type="NCBI Taxonomy" id="188477"/>
    <lineage>
        <taxon>Eukaryota</taxon>
        <taxon>Metazoa</taxon>
        <taxon>Spiralia</taxon>
        <taxon>Lophotrochozoa</taxon>
        <taxon>Mollusca</taxon>
        <taxon>Gastropoda</taxon>
        <taxon>Heterobranchia</taxon>
        <taxon>Euthyneura</taxon>
        <taxon>Panpulmonata</taxon>
        <taxon>Sacoglossa</taxon>
        <taxon>Placobranchoidea</taxon>
        <taxon>Plakobranchidae</taxon>
        <taxon>Elysia</taxon>
    </lineage>
</organism>
<dbReference type="GO" id="GO:0008270">
    <property type="term" value="F:zinc ion binding"/>
    <property type="evidence" value="ECO:0007669"/>
    <property type="project" value="UniProtKB-KW"/>
</dbReference>
<comment type="caution">
    <text evidence="11">The sequence shown here is derived from an EMBL/GenBank/DDBJ whole genome shotgun (WGS) entry which is preliminary data.</text>
</comment>
<dbReference type="PROSITE" id="PS50865">
    <property type="entry name" value="ZF_MYND_2"/>
    <property type="match status" value="1"/>
</dbReference>
<dbReference type="InterPro" id="IPR050621">
    <property type="entry name" value="Tudor_domain_containing"/>
</dbReference>
<accession>A0A433SQ81</accession>
<dbReference type="Gene3D" id="3.30.70.330">
    <property type="match status" value="1"/>
</dbReference>